<sequence length="431" mass="47014">MQVNLAGKSVLLGVTGSISAYKACDLARLFIKAGAEVHVVMTPSAERFVSALTFEALTRNAVLTENSESWAGDLNHIDIGKRCDVFIIAPATANTLNKLSKGIADNILTQTALAFKGEMIVAPAANTQMLENHYTTGSLKMLGVNDYIIVQPQVKELACGDMGNGALAEPSEIFFTVAQSLLKDPFWEDRRIVVTGGGTREKIDEVRYISNFSSGKMAKALSLSLYLKGADVCYITTMGNKGLPSGIYTIDADDAEEIFDYTKDAVRVSKKGKLSKATMNSSERYLIQKEPYLFMVAAVADYKPKYPQTGKLKKSMMGESWNIELTQTTDILSNLDKTDIKTVAFKAEMDSQEGLSNAVALLSNKGVDAVCYNLLDDSKSFGGNENEITFITKEAQVPLGRTNKLMLAEKILKEAKKLSSNVNLKNKDNLK</sequence>
<dbReference type="HAMAP" id="MF_02225">
    <property type="entry name" value="CoaBC"/>
    <property type="match status" value="1"/>
</dbReference>
<dbReference type="GO" id="GO:0004632">
    <property type="term" value="F:phosphopantothenate--cysteine ligase activity"/>
    <property type="evidence" value="ECO:0007669"/>
    <property type="project" value="UniProtKB-EC"/>
</dbReference>
<gene>
    <name evidence="5" type="ORF">MNB_SV-3-271</name>
</gene>
<proteinExistence type="inferred from homology"/>
<dbReference type="EC" id="4.1.1.36" evidence="5"/>
<organism evidence="5">
    <name type="scientific">hydrothermal vent metagenome</name>
    <dbReference type="NCBI Taxonomy" id="652676"/>
    <lineage>
        <taxon>unclassified sequences</taxon>
        <taxon>metagenomes</taxon>
        <taxon>ecological metagenomes</taxon>
    </lineage>
</organism>
<evidence type="ECO:0000313" key="5">
    <source>
        <dbReference type="EMBL" id="SFV68943.1"/>
    </source>
</evidence>
<dbReference type="Gene3D" id="3.40.50.10300">
    <property type="entry name" value="CoaB-like"/>
    <property type="match status" value="1"/>
</dbReference>
<feature type="domain" description="Flavoprotein" evidence="3">
    <location>
        <begin position="8"/>
        <end position="178"/>
    </location>
</feature>
<dbReference type="SUPFAM" id="SSF102645">
    <property type="entry name" value="CoaB-like"/>
    <property type="match status" value="1"/>
</dbReference>
<dbReference type="Gene3D" id="3.40.50.1950">
    <property type="entry name" value="Flavin prenyltransferase-like"/>
    <property type="match status" value="1"/>
</dbReference>
<dbReference type="Pfam" id="PF04127">
    <property type="entry name" value="DFP"/>
    <property type="match status" value="1"/>
</dbReference>
<evidence type="ECO:0000259" key="3">
    <source>
        <dbReference type="Pfam" id="PF02441"/>
    </source>
</evidence>
<dbReference type="InterPro" id="IPR003382">
    <property type="entry name" value="Flavoprotein"/>
</dbReference>
<dbReference type="NCBIfam" id="TIGR00521">
    <property type="entry name" value="coaBC_dfp"/>
    <property type="match status" value="1"/>
</dbReference>
<dbReference type="PANTHER" id="PTHR14359">
    <property type="entry name" value="HOMO-OLIGOMERIC FLAVIN CONTAINING CYS DECARBOXYLASE FAMILY"/>
    <property type="match status" value="1"/>
</dbReference>
<name>A0A1W1CT85_9ZZZZ</name>
<dbReference type="EC" id="6.3.2.5" evidence="5"/>
<keyword evidence="2 5" id="KW-0456">Lyase</keyword>
<dbReference type="GO" id="GO:0015941">
    <property type="term" value="P:pantothenate catabolic process"/>
    <property type="evidence" value="ECO:0007669"/>
    <property type="project" value="InterPro"/>
</dbReference>
<dbReference type="InterPro" id="IPR007085">
    <property type="entry name" value="DNA/pantothenate-metab_flavo_C"/>
</dbReference>
<dbReference type="SUPFAM" id="SSF52507">
    <property type="entry name" value="Homo-oligomeric flavin-containing Cys decarboxylases, HFCD"/>
    <property type="match status" value="1"/>
</dbReference>
<dbReference type="GO" id="GO:0071513">
    <property type="term" value="C:phosphopantothenoylcysteine decarboxylase complex"/>
    <property type="evidence" value="ECO:0007669"/>
    <property type="project" value="TreeGrafter"/>
</dbReference>
<keyword evidence="5" id="KW-0436">Ligase</keyword>
<dbReference type="AlphaFoldDB" id="A0A1W1CT85"/>
<dbReference type="GO" id="GO:0015937">
    <property type="term" value="P:coenzyme A biosynthetic process"/>
    <property type="evidence" value="ECO:0007669"/>
    <property type="project" value="InterPro"/>
</dbReference>
<dbReference type="GO" id="GO:0004633">
    <property type="term" value="F:phosphopantothenoylcysteine decarboxylase activity"/>
    <property type="evidence" value="ECO:0007669"/>
    <property type="project" value="UniProtKB-EC"/>
</dbReference>
<evidence type="ECO:0000256" key="2">
    <source>
        <dbReference type="ARBA" id="ARBA00023239"/>
    </source>
</evidence>
<evidence type="ECO:0000256" key="1">
    <source>
        <dbReference type="ARBA" id="ARBA00022793"/>
    </source>
</evidence>
<dbReference type="InterPro" id="IPR036551">
    <property type="entry name" value="Flavin_trans-like"/>
</dbReference>
<dbReference type="InterPro" id="IPR035929">
    <property type="entry name" value="CoaB-like_sf"/>
</dbReference>
<evidence type="ECO:0000259" key="4">
    <source>
        <dbReference type="Pfam" id="PF04127"/>
    </source>
</evidence>
<protein>
    <submittedName>
        <fullName evidence="5">Phosphopantothenoylcysteine decarboxylase / Phosphopantothenoylcysteine synthetase</fullName>
        <ecNumber evidence="5">4.1.1.36</ecNumber>
        <ecNumber evidence="5">6.3.2.5</ecNumber>
    </submittedName>
</protein>
<reference evidence="5" key="1">
    <citation type="submission" date="2016-10" db="EMBL/GenBank/DDBJ databases">
        <authorList>
            <person name="de Groot N.N."/>
        </authorList>
    </citation>
    <scope>NUCLEOTIDE SEQUENCE</scope>
</reference>
<keyword evidence="1" id="KW-0210">Decarboxylase</keyword>
<dbReference type="Pfam" id="PF02441">
    <property type="entry name" value="Flavoprotein"/>
    <property type="match status" value="1"/>
</dbReference>
<accession>A0A1W1CT85</accession>
<feature type="domain" description="DNA/pantothenate metabolism flavoprotein C-terminal" evidence="4">
    <location>
        <begin position="188"/>
        <end position="417"/>
    </location>
</feature>
<dbReference type="PANTHER" id="PTHR14359:SF6">
    <property type="entry name" value="PHOSPHOPANTOTHENOYLCYSTEINE DECARBOXYLASE"/>
    <property type="match status" value="1"/>
</dbReference>
<dbReference type="GO" id="GO:0010181">
    <property type="term" value="F:FMN binding"/>
    <property type="evidence" value="ECO:0007669"/>
    <property type="project" value="InterPro"/>
</dbReference>
<dbReference type="InterPro" id="IPR005252">
    <property type="entry name" value="CoaBC"/>
</dbReference>
<dbReference type="EMBL" id="FPHI01000042">
    <property type="protein sequence ID" value="SFV68943.1"/>
    <property type="molecule type" value="Genomic_DNA"/>
</dbReference>